<keyword evidence="3" id="KW-1185">Reference proteome</keyword>
<dbReference type="Proteomes" id="UP000198284">
    <property type="component" value="Unassembled WGS sequence"/>
</dbReference>
<keyword evidence="1" id="KW-0175">Coiled coil</keyword>
<name>A0A239J1W9_9BURK</name>
<evidence type="ECO:0000313" key="2">
    <source>
        <dbReference type="EMBL" id="SNS99458.1"/>
    </source>
</evidence>
<dbReference type="AlphaFoldDB" id="A0A239J1W9"/>
<feature type="coiled-coil region" evidence="1">
    <location>
        <begin position="6"/>
        <end position="33"/>
    </location>
</feature>
<evidence type="ECO:0000256" key="1">
    <source>
        <dbReference type="SAM" id="Coils"/>
    </source>
</evidence>
<sequence>MARRANAAMRRALAELEAGIDGTEADMNFHKNQGFYNYHLYEGAVVLFLRDHTDLNNQLRRLDPGRAVKIRPGQTFSDWEGGSGFMEWDLNETFIAIREFSKPQPLLCLYTALKILEKWKKDLAAFFPHSRFRFLVNYQNDEGAICANMRFEKLRHGEPAWIDPAAIGEQGVPEDDEIGILVDEI</sequence>
<proteinExistence type="predicted"/>
<protein>
    <submittedName>
        <fullName evidence="2">Uncharacterized protein</fullName>
    </submittedName>
</protein>
<reference evidence="2 3" key="1">
    <citation type="submission" date="2017-06" db="EMBL/GenBank/DDBJ databases">
        <authorList>
            <person name="Kim H.J."/>
            <person name="Triplett B.A."/>
        </authorList>
    </citation>
    <scope>NUCLEOTIDE SEQUENCE [LARGE SCALE GENOMIC DNA]</scope>
    <source>
        <strain evidence="2 3">U15</strain>
    </source>
</reference>
<dbReference type="EMBL" id="FZOT01000011">
    <property type="protein sequence ID" value="SNS99458.1"/>
    <property type="molecule type" value="Genomic_DNA"/>
</dbReference>
<organism evidence="2 3">
    <name type="scientific">Noviherbaspirillum humi</name>
    <dbReference type="NCBI Taxonomy" id="1688639"/>
    <lineage>
        <taxon>Bacteria</taxon>
        <taxon>Pseudomonadati</taxon>
        <taxon>Pseudomonadota</taxon>
        <taxon>Betaproteobacteria</taxon>
        <taxon>Burkholderiales</taxon>
        <taxon>Oxalobacteraceae</taxon>
        <taxon>Noviherbaspirillum</taxon>
    </lineage>
</organism>
<accession>A0A239J1W9</accession>
<gene>
    <name evidence="2" type="ORF">SAMN06265795_11164</name>
</gene>
<evidence type="ECO:0000313" key="3">
    <source>
        <dbReference type="Proteomes" id="UP000198284"/>
    </source>
</evidence>